<evidence type="ECO:0000256" key="1">
    <source>
        <dbReference type="SAM" id="Phobius"/>
    </source>
</evidence>
<keyword evidence="3" id="KW-1185">Reference proteome</keyword>
<reference evidence="2 3" key="1">
    <citation type="submission" date="2020-08" db="EMBL/GenBank/DDBJ databases">
        <authorList>
            <person name="Kim C.M."/>
        </authorList>
    </citation>
    <scope>NUCLEOTIDE SEQUENCE [LARGE SCALE GENOMIC DNA]</scope>
    <source>
        <strain evidence="2 3">SR9</strain>
    </source>
</reference>
<evidence type="ECO:0000313" key="2">
    <source>
        <dbReference type="EMBL" id="MBB1521171.1"/>
    </source>
</evidence>
<protein>
    <recommendedName>
        <fullName evidence="4">TadE-like protein</fullName>
    </recommendedName>
</protein>
<keyword evidence="1" id="KW-0812">Transmembrane</keyword>
<keyword evidence="1" id="KW-1133">Transmembrane helix</keyword>
<organism evidence="2 3">
    <name type="scientific">Aquipseudomonas guryensis</name>
    <dbReference type="NCBI Taxonomy" id="2759165"/>
    <lineage>
        <taxon>Bacteria</taxon>
        <taxon>Pseudomonadati</taxon>
        <taxon>Pseudomonadota</taxon>
        <taxon>Gammaproteobacteria</taxon>
        <taxon>Pseudomonadales</taxon>
        <taxon>Pseudomonadaceae</taxon>
        <taxon>Aquipseudomonas</taxon>
    </lineage>
</organism>
<accession>A0A7W4H4X8</accession>
<keyword evidence="1" id="KW-0472">Membrane</keyword>
<evidence type="ECO:0000313" key="3">
    <source>
        <dbReference type="Proteomes" id="UP000581189"/>
    </source>
</evidence>
<dbReference type="RefSeq" id="WP_182835111.1">
    <property type="nucleotide sequence ID" value="NZ_JACJFN010000005.1"/>
</dbReference>
<comment type="caution">
    <text evidence="2">The sequence shown here is derived from an EMBL/GenBank/DDBJ whole genome shotgun (WGS) entry which is preliminary data.</text>
</comment>
<proteinExistence type="predicted"/>
<dbReference type="Proteomes" id="UP000581189">
    <property type="component" value="Unassembled WGS sequence"/>
</dbReference>
<gene>
    <name evidence="2" type="ORF">H3H45_18155</name>
</gene>
<evidence type="ECO:0008006" key="4">
    <source>
        <dbReference type="Google" id="ProtNLM"/>
    </source>
</evidence>
<dbReference type="EMBL" id="JACJFN010000005">
    <property type="protein sequence ID" value="MBB1521171.1"/>
    <property type="molecule type" value="Genomic_DNA"/>
</dbReference>
<dbReference type="AlphaFoldDB" id="A0A7W4H4X8"/>
<feature type="transmembrane region" description="Helical" evidence="1">
    <location>
        <begin position="20"/>
        <end position="42"/>
    </location>
</feature>
<sequence>MSLAQRDLPRASSGQAMTEFVVMTSGVLLVLFLIVPGLAKLLDMSFQTQVMARYVAWERTVWYDNGDQPGETTEPGYDIAIRSDAAISGTAEKRLLTFSSVPQTLSASDVSGIATGEKHALWRWSNGQQMLSGGGLTGGSLSPQETPSFAYDVLEVYNDGMDLLMTPLTMLKIQNDDDFLQVAHPQDNYFTPNVTASVNLGNGGLETIDGRGFLGPEYLPSGLTMRANSAVLADGWNAQGDHHFKERVDDFAIGTMMDNAVVNAAIDVIGLFEPSFNDVDFGYVGIEPLPDADVDCDFGFCYFDE</sequence>
<name>A0A7W4H4X8_9GAMM</name>